<accession>A0A6C2TX62</accession>
<keyword evidence="3" id="KW-1185">Reference proteome</keyword>
<evidence type="ECO:0000313" key="3">
    <source>
        <dbReference type="Proteomes" id="UP000366872"/>
    </source>
</evidence>
<dbReference type="SUPFAM" id="SSF51126">
    <property type="entry name" value="Pectin lyase-like"/>
    <property type="match status" value="1"/>
</dbReference>
<dbReference type="AlphaFoldDB" id="A0A6C2TX62"/>
<keyword evidence="1" id="KW-0732">Signal</keyword>
<sequence length="270" mass="27678">MWGSQRIVQSVVATKSLVAMGSMYAILSQAATLHVSPGGSHTPPFDSWETAATTIQSAVNATIDGDTVLVGDGHYILSAEISVAKDIVIVSSNGWASTIVDGGGTVRCFDLGASACVVKGFTITHGHTSGNGGGVFCDDGIPLVENCIFTDNWSCMAGGGMRGGTARNCAFSGNMARSGGGGLSFGTATNCSFVGNWALRHGGGAINSFLANCIVWDNIAFEVSSDLYDCTAEHSCSPELEHGASGNITNAPLMASSFHISTIGVFTSMD</sequence>
<dbReference type="EMBL" id="CAAHFG010000001">
    <property type="protein sequence ID" value="VGO12199.1"/>
    <property type="molecule type" value="Genomic_DNA"/>
</dbReference>
<evidence type="ECO:0000256" key="1">
    <source>
        <dbReference type="SAM" id="SignalP"/>
    </source>
</evidence>
<dbReference type="InterPro" id="IPR012334">
    <property type="entry name" value="Pectin_lyas_fold"/>
</dbReference>
<evidence type="ECO:0008006" key="4">
    <source>
        <dbReference type="Google" id="ProtNLM"/>
    </source>
</evidence>
<dbReference type="Proteomes" id="UP000366872">
    <property type="component" value="Unassembled WGS sequence"/>
</dbReference>
<dbReference type="Gene3D" id="2.160.20.10">
    <property type="entry name" value="Single-stranded right-handed beta-helix, Pectin lyase-like"/>
    <property type="match status" value="1"/>
</dbReference>
<name>A0A6C2TX62_PONDE</name>
<organism evidence="2 3">
    <name type="scientific">Pontiella desulfatans</name>
    <dbReference type="NCBI Taxonomy" id="2750659"/>
    <lineage>
        <taxon>Bacteria</taxon>
        <taxon>Pseudomonadati</taxon>
        <taxon>Kiritimatiellota</taxon>
        <taxon>Kiritimatiellia</taxon>
        <taxon>Kiritimatiellales</taxon>
        <taxon>Pontiellaceae</taxon>
        <taxon>Pontiella</taxon>
    </lineage>
</organism>
<dbReference type="InterPro" id="IPR011050">
    <property type="entry name" value="Pectin_lyase_fold/virulence"/>
</dbReference>
<feature type="chain" id="PRO_5025684288" description="Right handed beta helix domain-containing protein" evidence="1">
    <location>
        <begin position="31"/>
        <end position="270"/>
    </location>
</feature>
<protein>
    <recommendedName>
        <fullName evidence="4">Right handed beta helix domain-containing protein</fullName>
    </recommendedName>
</protein>
<gene>
    <name evidence="2" type="ORF">PDESU_00750</name>
</gene>
<reference evidence="2 3" key="1">
    <citation type="submission" date="2019-04" db="EMBL/GenBank/DDBJ databases">
        <authorList>
            <person name="Van Vliet M D."/>
        </authorList>
    </citation>
    <scope>NUCLEOTIDE SEQUENCE [LARGE SCALE GENOMIC DNA]</scope>
    <source>
        <strain evidence="2 3">F1</strain>
    </source>
</reference>
<feature type="signal peptide" evidence="1">
    <location>
        <begin position="1"/>
        <end position="30"/>
    </location>
</feature>
<proteinExistence type="predicted"/>
<evidence type="ECO:0000313" key="2">
    <source>
        <dbReference type="EMBL" id="VGO12199.1"/>
    </source>
</evidence>